<evidence type="ECO:0000313" key="18">
    <source>
        <dbReference type="Proteomes" id="UP000610760"/>
    </source>
</evidence>
<dbReference type="Pfam" id="PF00254">
    <property type="entry name" value="FKBP_C"/>
    <property type="match status" value="1"/>
</dbReference>
<dbReference type="GO" id="GO:0015031">
    <property type="term" value="P:protein transport"/>
    <property type="evidence" value="ECO:0007669"/>
    <property type="project" value="UniProtKB-UniRule"/>
</dbReference>
<dbReference type="GO" id="GO:0051301">
    <property type="term" value="P:cell division"/>
    <property type="evidence" value="ECO:0007669"/>
    <property type="project" value="UniProtKB-KW"/>
</dbReference>
<dbReference type="EMBL" id="JACRSV010000001">
    <property type="protein sequence ID" value="MBC8558838.1"/>
    <property type="molecule type" value="Genomic_DNA"/>
</dbReference>
<dbReference type="InterPro" id="IPR036611">
    <property type="entry name" value="Trigger_fac_ribosome-bd_sf"/>
</dbReference>
<dbReference type="InterPro" id="IPR008881">
    <property type="entry name" value="Trigger_fac_ribosome-bd_bac"/>
</dbReference>
<dbReference type="GO" id="GO:0043022">
    <property type="term" value="F:ribosome binding"/>
    <property type="evidence" value="ECO:0007669"/>
    <property type="project" value="TreeGrafter"/>
</dbReference>
<evidence type="ECO:0000256" key="3">
    <source>
        <dbReference type="ARBA" id="ARBA00013194"/>
    </source>
</evidence>
<name>A0A926I1T8_9FIRM</name>
<dbReference type="InterPro" id="IPR037041">
    <property type="entry name" value="Trigger_fac_C_sf"/>
</dbReference>
<evidence type="ECO:0000256" key="5">
    <source>
        <dbReference type="ARBA" id="ARBA00022618"/>
    </source>
</evidence>
<dbReference type="HAMAP" id="MF_00303">
    <property type="entry name" value="Trigger_factor_Tig"/>
    <property type="match status" value="1"/>
</dbReference>
<dbReference type="Gene3D" id="3.10.50.40">
    <property type="match status" value="1"/>
</dbReference>
<evidence type="ECO:0000313" key="17">
    <source>
        <dbReference type="EMBL" id="MBC8558838.1"/>
    </source>
</evidence>
<keyword evidence="7 12" id="KW-0143">Chaperone</keyword>
<dbReference type="GO" id="GO:0044183">
    <property type="term" value="F:protein folding chaperone"/>
    <property type="evidence" value="ECO:0007669"/>
    <property type="project" value="TreeGrafter"/>
</dbReference>
<evidence type="ECO:0000256" key="6">
    <source>
        <dbReference type="ARBA" id="ARBA00023110"/>
    </source>
</evidence>
<organism evidence="17 18">
    <name type="scientific">Fumia xinanensis</name>
    <dbReference type="NCBI Taxonomy" id="2763659"/>
    <lineage>
        <taxon>Bacteria</taxon>
        <taxon>Bacillati</taxon>
        <taxon>Bacillota</taxon>
        <taxon>Clostridia</taxon>
        <taxon>Eubacteriales</taxon>
        <taxon>Oscillospiraceae</taxon>
        <taxon>Fumia</taxon>
    </lineage>
</organism>
<dbReference type="Pfam" id="PF05698">
    <property type="entry name" value="Trigger_C"/>
    <property type="match status" value="1"/>
</dbReference>
<comment type="caution">
    <text evidence="17">The sequence shown here is derived from an EMBL/GenBank/DDBJ whole genome shotgun (WGS) entry which is preliminary data.</text>
</comment>
<evidence type="ECO:0000256" key="15">
    <source>
        <dbReference type="SAM" id="Coils"/>
    </source>
</evidence>
<dbReference type="Gene3D" id="3.30.70.1050">
    <property type="entry name" value="Trigger factor ribosome-binding domain"/>
    <property type="match status" value="1"/>
</dbReference>
<keyword evidence="8 12" id="KW-0413">Isomerase</keyword>
<dbReference type="GO" id="GO:0005737">
    <property type="term" value="C:cytoplasm"/>
    <property type="evidence" value="ECO:0007669"/>
    <property type="project" value="UniProtKB-SubCell"/>
</dbReference>
<accession>A0A926I1T8</accession>
<dbReference type="SUPFAM" id="SSF102735">
    <property type="entry name" value="Trigger factor ribosome-binding domain"/>
    <property type="match status" value="1"/>
</dbReference>
<feature type="domain" description="PPIase FKBP-type" evidence="16">
    <location>
        <begin position="164"/>
        <end position="246"/>
    </location>
</feature>
<dbReference type="PIRSF" id="PIRSF003095">
    <property type="entry name" value="Trigger_factor"/>
    <property type="match status" value="1"/>
</dbReference>
<evidence type="ECO:0000256" key="1">
    <source>
        <dbReference type="ARBA" id="ARBA00000971"/>
    </source>
</evidence>
<evidence type="ECO:0000256" key="14">
    <source>
        <dbReference type="RuleBase" id="RU003914"/>
    </source>
</evidence>
<protein>
    <recommendedName>
        <fullName evidence="4 12">Trigger factor</fullName>
        <shortName evidence="12">TF</shortName>
        <ecNumber evidence="3 12">5.2.1.8</ecNumber>
    </recommendedName>
    <alternativeName>
        <fullName evidence="11 12">PPIase</fullName>
    </alternativeName>
</protein>
<comment type="catalytic activity">
    <reaction evidence="1 12 13">
        <text>[protein]-peptidylproline (omega=180) = [protein]-peptidylproline (omega=0)</text>
        <dbReference type="Rhea" id="RHEA:16237"/>
        <dbReference type="Rhea" id="RHEA-COMP:10747"/>
        <dbReference type="Rhea" id="RHEA-COMP:10748"/>
        <dbReference type="ChEBI" id="CHEBI:83833"/>
        <dbReference type="ChEBI" id="CHEBI:83834"/>
        <dbReference type="EC" id="5.2.1.8"/>
    </reaction>
</comment>
<dbReference type="InterPro" id="IPR027304">
    <property type="entry name" value="Trigger_fact/SurA_dom_sf"/>
</dbReference>
<keyword evidence="12" id="KW-0963">Cytoplasm</keyword>
<dbReference type="FunFam" id="3.10.50.40:FF:000001">
    <property type="entry name" value="Trigger factor"/>
    <property type="match status" value="1"/>
</dbReference>
<comment type="subcellular location">
    <subcellularLocation>
        <location evidence="12">Cytoplasm</location>
    </subcellularLocation>
    <text evidence="12">About half TF is bound to the ribosome near the polypeptide exit tunnel while the other half is free in the cytoplasm.</text>
</comment>
<keyword evidence="5 12" id="KW-0132">Cell division</keyword>
<evidence type="ECO:0000256" key="10">
    <source>
        <dbReference type="ARBA" id="ARBA00024849"/>
    </source>
</evidence>
<evidence type="ECO:0000256" key="13">
    <source>
        <dbReference type="PROSITE-ProRule" id="PRU00277"/>
    </source>
</evidence>
<dbReference type="InterPro" id="IPR046357">
    <property type="entry name" value="PPIase_dom_sf"/>
</dbReference>
<dbReference type="RefSeq" id="WP_249293736.1">
    <property type="nucleotide sequence ID" value="NZ_JACRSV010000001.1"/>
</dbReference>
<comment type="domain">
    <text evidence="12">Consists of 3 domains; the N-terminus binds the ribosome, the middle domain has PPIase activity, while the C-terminus has intrinsic chaperone activity on its own.</text>
</comment>
<dbReference type="EC" id="5.2.1.8" evidence="3 12"/>
<dbReference type="Pfam" id="PF05697">
    <property type="entry name" value="Trigger_N"/>
    <property type="match status" value="1"/>
</dbReference>
<dbReference type="InterPro" id="IPR008880">
    <property type="entry name" value="Trigger_fac_C"/>
</dbReference>
<evidence type="ECO:0000259" key="16">
    <source>
        <dbReference type="PROSITE" id="PS50059"/>
    </source>
</evidence>
<evidence type="ECO:0000256" key="4">
    <source>
        <dbReference type="ARBA" id="ARBA00016902"/>
    </source>
</evidence>
<evidence type="ECO:0000256" key="11">
    <source>
        <dbReference type="ARBA" id="ARBA00029986"/>
    </source>
</evidence>
<dbReference type="InterPro" id="IPR001179">
    <property type="entry name" value="PPIase_FKBP_dom"/>
</dbReference>
<dbReference type="NCBIfam" id="TIGR00115">
    <property type="entry name" value="tig"/>
    <property type="match status" value="1"/>
</dbReference>
<feature type="coiled-coil region" evidence="15">
    <location>
        <begin position="362"/>
        <end position="389"/>
    </location>
</feature>
<evidence type="ECO:0000256" key="12">
    <source>
        <dbReference type="HAMAP-Rule" id="MF_00303"/>
    </source>
</evidence>
<comment type="function">
    <text evidence="10 12">Involved in protein export. Acts as a chaperone by maintaining the newly synthesized protein in an open conformation. Functions as a peptidyl-prolyl cis-trans isomerase.</text>
</comment>
<dbReference type="GO" id="GO:0051083">
    <property type="term" value="P:'de novo' cotranslational protein folding"/>
    <property type="evidence" value="ECO:0007669"/>
    <property type="project" value="TreeGrafter"/>
</dbReference>
<dbReference type="PROSITE" id="PS50059">
    <property type="entry name" value="FKBP_PPIASE"/>
    <property type="match status" value="1"/>
</dbReference>
<dbReference type="SUPFAM" id="SSF109998">
    <property type="entry name" value="Triger factor/SurA peptide-binding domain-like"/>
    <property type="match status" value="1"/>
</dbReference>
<dbReference type="AlphaFoldDB" id="A0A926I1T8"/>
<keyword evidence="6 12" id="KW-0697">Rotamase</keyword>
<evidence type="ECO:0000256" key="9">
    <source>
        <dbReference type="ARBA" id="ARBA00023306"/>
    </source>
</evidence>
<dbReference type="Proteomes" id="UP000610760">
    <property type="component" value="Unassembled WGS sequence"/>
</dbReference>
<dbReference type="SUPFAM" id="SSF54534">
    <property type="entry name" value="FKBP-like"/>
    <property type="match status" value="1"/>
</dbReference>
<proteinExistence type="inferred from homology"/>
<dbReference type="GO" id="GO:0043335">
    <property type="term" value="P:protein unfolding"/>
    <property type="evidence" value="ECO:0007669"/>
    <property type="project" value="TreeGrafter"/>
</dbReference>
<evidence type="ECO:0000256" key="2">
    <source>
        <dbReference type="ARBA" id="ARBA00005464"/>
    </source>
</evidence>
<keyword evidence="15" id="KW-0175">Coiled coil</keyword>
<dbReference type="PANTHER" id="PTHR30560">
    <property type="entry name" value="TRIGGER FACTOR CHAPERONE AND PEPTIDYL-PROLYL CIS/TRANS ISOMERASE"/>
    <property type="match status" value="1"/>
</dbReference>
<dbReference type="Gene3D" id="1.10.3120.10">
    <property type="entry name" value="Trigger factor, C-terminal domain"/>
    <property type="match status" value="1"/>
</dbReference>
<dbReference type="GO" id="GO:0003755">
    <property type="term" value="F:peptidyl-prolyl cis-trans isomerase activity"/>
    <property type="evidence" value="ECO:0007669"/>
    <property type="project" value="UniProtKB-UniRule"/>
</dbReference>
<comment type="similarity">
    <text evidence="2 12 14">Belongs to the FKBP-type PPIase family. Tig subfamily.</text>
</comment>
<dbReference type="PANTHER" id="PTHR30560:SF3">
    <property type="entry name" value="TRIGGER FACTOR-LIKE PROTEIN TIG, CHLOROPLASTIC"/>
    <property type="match status" value="1"/>
</dbReference>
<sequence length="426" mass="48163">MSLVSKNNVATNKFELEVHVPAEEFEKACQSAYLKRVKKIEVPGFRKGKAPRKTIEKLYGEGIFFEDAINAVYPSALEAAVEEAGLELVARPMVDVTDVSKEDGFKFKAVCVVKPEVSVKDYKGIKVSKEVKEVTDEDIDKEIDRLRNRNARTISVSDRAAQNDDVVVIDFDGSVDGVPFDGGKAEKFELTLGSGQFIPGFEDQIVGHNVGDEFDVNVKFPEDYHAEELKGKDSVFKVKIHEINAKELPEVDDEFAKDVSEFDTLAEMKDDIKNKLAEQNEKTATTEFENKLIDQVIANMEGEIPEEMYESRIDEMVRDFDYRLRSQGMDINVYLQYTGMDMDAFRLTFKEQAEKQVKIRLALEKVVELEKIETTAEDLEKEYQRIADSYNMELDKVKTMLPAADLMADVAVNKAVDLIKESAVKA</sequence>
<reference evidence="17" key="1">
    <citation type="submission" date="2020-08" db="EMBL/GenBank/DDBJ databases">
        <title>Genome public.</title>
        <authorList>
            <person name="Liu C."/>
            <person name="Sun Q."/>
        </authorList>
    </citation>
    <scope>NUCLEOTIDE SEQUENCE</scope>
    <source>
        <strain evidence="17">NSJ-33</strain>
    </source>
</reference>
<evidence type="ECO:0000256" key="7">
    <source>
        <dbReference type="ARBA" id="ARBA00023186"/>
    </source>
</evidence>
<keyword evidence="18" id="KW-1185">Reference proteome</keyword>
<evidence type="ECO:0000256" key="8">
    <source>
        <dbReference type="ARBA" id="ARBA00023235"/>
    </source>
</evidence>
<keyword evidence="9 12" id="KW-0131">Cell cycle</keyword>
<gene>
    <name evidence="12" type="primary">tig</name>
    <name evidence="17" type="ORF">H8710_02015</name>
</gene>
<dbReference type="InterPro" id="IPR005215">
    <property type="entry name" value="Trig_fac"/>
</dbReference>